<protein>
    <submittedName>
        <fullName evidence="1">Uncharacterized protein</fullName>
    </submittedName>
</protein>
<accession>A0A8S5RW69</accession>
<organism evidence="1">
    <name type="scientific">Siphoviridae sp. ctHip2</name>
    <dbReference type="NCBI Taxonomy" id="2827830"/>
    <lineage>
        <taxon>Viruses</taxon>
        <taxon>Duplodnaviria</taxon>
        <taxon>Heunggongvirae</taxon>
        <taxon>Uroviricota</taxon>
        <taxon>Caudoviricetes</taxon>
    </lineage>
</organism>
<proteinExistence type="predicted"/>
<evidence type="ECO:0000313" key="1">
    <source>
        <dbReference type="EMBL" id="DAF43005.1"/>
    </source>
</evidence>
<name>A0A8S5RW69_9CAUD</name>
<sequence>MQIEIIEIFCSMLFSFCKKIYKSKAYIKNGAIVIIAIFEQC</sequence>
<reference evidence="1" key="1">
    <citation type="journal article" date="2021" name="Proc. Natl. Acad. Sci. U.S.A.">
        <title>A Catalog of Tens of Thousands of Viruses from Human Metagenomes Reveals Hidden Associations with Chronic Diseases.</title>
        <authorList>
            <person name="Tisza M.J."/>
            <person name="Buck C.B."/>
        </authorList>
    </citation>
    <scope>NUCLEOTIDE SEQUENCE</scope>
    <source>
        <strain evidence="1">CtHip2</strain>
    </source>
</reference>
<dbReference type="EMBL" id="BK032497">
    <property type="protein sequence ID" value="DAF43005.1"/>
    <property type="molecule type" value="Genomic_DNA"/>
</dbReference>